<dbReference type="Proteomes" id="UP001152888">
    <property type="component" value="Unassembled WGS sequence"/>
</dbReference>
<evidence type="ECO:0000256" key="2">
    <source>
        <dbReference type="ARBA" id="ARBA00022692"/>
    </source>
</evidence>
<reference evidence="7" key="1">
    <citation type="submission" date="2022-03" db="EMBL/GenBank/DDBJ databases">
        <authorList>
            <person name="Sayadi A."/>
        </authorList>
    </citation>
    <scope>NUCLEOTIDE SEQUENCE</scope>
</reference>
<evidence type="ECO:0000313" key="7">
    <source>
        <dbReference type="EMBL" id="CAH1992418.1"/>
    </source>
</evidence>
<feature type="transmembrane region" description="Helical" evidence="5">
    <location>
        <begin position="48"/>
        <end position="66"/>
    </location>
</feature>
<evidence type="ECO:0000256" key="1">
    <source>
        <dbReference type="ARBA" id="ARBA00004141"/>
    </source>
</evidence>
<feature type="transmembrane region" description="Helical" evidence="5">
    <location>
        <begin position="24"/>
        <end position="42"/>
    </location>
</feature>
<evidence type="ECO:0000256" key="5">
    <source>
        <dbReference type="SAM" id="Phobius"/>
    </source>
</evidence>
<keyword evidence="2 5" id="KW-0812">Transmembrane</keyword>
<evidence type="ECO:0000313" key="8">
    <source>
        <dbReference type="Proteomes" id="UP001152888"/>
    </source>
</evidence>
<evidence type="ECO:0000256" key="4">
    <source>
        <dbReference type="ARBA" id="ARBA00023136"/>
    </source>
</evidence>
<dbReference type="PANTHER" id="PTHR11132">
    <property type="entry name" value="SOLUTE CARRIER FAMILY 35"/>
    <property type="match status" value="1"/>
</dbReference>
<evidence type="ECO:0000256" key="3">
    <source>
        <dbReference type="ARBA" id="ARBA00022989"/>
    </source>
</evidence>
<keyword evidence="4 5" id="KW-0472">Membrane</keyword>
<dbReference type="InterPro" id="IPR050186">
    <property type="entry name" value="TPT_transporter"/>
</dbReference>
<sequence>MTKSTTIVFILLFSLLFKLEKKSWNLIVIVVMITIGLILFTYKSTQFNFLGFVLLLLASISSGIRWTCIQLLLQKSKIGMKNPLDMMYYMQPWMIISVLPFAMWIEGGDAIRNCQLMGFSHASTFLRLSLKVLLGAFIAFFMEFSEVTVVTYTSSLTLGIAGIFKEIFQLVLSVEYAGDQLSPLNVVGLCVCLGGITCHVVHKIRGEALKPASTVKAVSQRHSDYDLDLEPDDMRDQLINGRLECEPISDDDDARSETEILFDILNRRDR</sequence>
<gene>
    <name evidence="7" type="ORF">ACAOBT_LOCUS20845</name>
</gene>
<organism evidence="7 8">
    <name type="scientific">Acanthoscelides obtectus</name>
    <name type="common">Bean weevil</name>
    <name type="synonym">Bruchus obtectus</name>
    <dbReference type="NCBI Taxonomy" id="200917"/>
    <lineage>
        <taxon>Eukaryota</taxon>
        <taxon>Metazoa</taxon>
        <taxon>Ecdysozoa</taxon>
        <taxon>Arthropoda</taxon>
        <taxon>Hexapoda</taxon>
        <taxon>Insecta</taxon>
        <taxon>Pterygota</taxon>
        <taxon>Neoptera</taxon>
        <taxon>Endopterygota</taxon>
        <taxon>Coleoptera</taxon>
        <taxon>Polyphaga</taxon>
        <taxon>Cucujiformia</taxon>
        <taxon>Chrysomeloidea</taxon>
        <taxon>Chrysomelidae</taxon>
        <taxon>Bruchinae</taxon>
        <taxon>Bruchini</taxon>
        <taxon>Acanthoscelides</taxon>
    </lineage>
</organism>
<dbReference type="InterPro" id="IPR004853">
    <property type="entry name" value="Sugar_P_trans_dom"/>
</dbReference>
<dbReference type="AlphaFoldDB" id="A0A9P0LFI8"/>
<feature type="domain" description="Sugar phosphate transporter" evidence="6">
    <location>
        <begin position="3"/>
        <end position="198"/>
    </location>
</feature>
<protein>
    <recommendedName>
        <fullName evidence="6">Sugar phosphate transporter domain-containing protein</fullName>
    </recommendedName>
</protein>
<evidence type="ECO:0000259" key="6">
    <source>
        <dbReference type="Pfam" id="PF03151"/>
    </source>
</evidence>
<comment type="subcellular location">
    <subcellularLocation>
        <location evidence="1">Membrane</location>
        <topology evidence="1">Multi-pass membrane protein</topology>
    </subcellularLocation>
</comment>
<accession>A0A9P0LFI8</accession>
<name>A0A9P0LFI8_ACAOB</name>
<keyword evidence="3 5" id="KW-1133">Transmembrane helix</keyword>
<dbReference type="EMBL" id="CAKOFQ010007142">
    <property type="protein sequence ID" value="CAH1992418.1"/>
    <property type="molecule type" value="Genomic_DNA"/>
</dbReference>
<dbReference type="Pfam" id="PF03151">
    <property type="entry name" value="TPT"/>
    <property type="match status" value="1"/>
</dbReference>
<dbReference type="OrthoDB" id="18894at2759"/>
<dbReference type="GO" id="GO:0016020">
    <property type="term" value="C:membrane"/>
    <property type="evidence" value="ECO:0007669"/>
    <property type="project" value="UniProtKB-SubCell"/>
</dbReference>
<proteinExistence type="predicted"/>
<keyword evidence="8" id="KW-1185">Reference proteome</keyword>
<comment type="caution">
    <text evidence="7">The sequence shown here is derived from an EMBL/GenBank/DDBJ whole genome shotgun (WGS) entry which is preliminary data.</text>
</comment>
<feature type="transmembrane region" description="Helical" evidence="5">
    <location>
        <begin position="87"/>
        <end position="105"/>
    </location>
</feature>